<dbReference type="AlphaFoldDB" id="A0A2C9NV20"/>
<dbReference type="Proteomes" id="UP000197157">
    <property type="component" value="Chromosome"/>
</dbReference>
<accession>A0A2C9NV20</accession>
<organism evidence="1 2">
    <name type="scientific">Salmonella enterica subsp. enterica serovar Macclesfield str. S-1643</name>
    <dbReference type="NCBI Taxonomy" id="1242107"/>
    <lineage>
        <taxon>Bacteria</taxon>
        <taxon>Pseudomonadati</taxon>
        <taxon>Pseudomonadota</taxon>
        <taxon>Gammaproteobacteria</taxon>
        <taxon>Enterobacterales</taxon>
        <taxon>Enterobacteriaceae</taxon>
        <taxon>Salmonella</taxon>
    </lineage>
</organism>
<sequence length="59" mass="7003">MTLEESAIRYADSPHDVIGTPRPVIYIERRLIKKWHKVVKTSENLLNQLYFKNLIHKKA</sequence>
<proteinExistence type="predicted"/>
<evidence type="ECO:0000313" key="1">
    <source>
        <dbReference type="EMBL" id="ASG15062.1"/>
    </source>
</evidence>
<name>A0A2C9NV20_SALET</name>
<evidence type="ECO:0000313" key="2">
    <source>
        <dbReference type="Proteomes" id="UP000197157"/>
    </source>
</evidence>
<dbReference type="EMBL" id="CP022117">
    <property type="protein sequence ID" value="ASG15062.1"/>
    <property type="molecule type" value="Genomic_DNA"/>
</dbReference>
<protein>
    <submittedName>
        <fullName evidence="1">Uncharacterized protein</fullName>
    </submittedName>
</protein>
<gene>
    <name evidence="1" type="ORF">LFZ25_03310</name>
</gene>
<reference evidence="1 2" key="1">
    <citation type="submission" date="2017-06" db="EMBL/GenBank/DDBJ databases">
        <title>Salmonella reference genomes for public health.</title>
        <authorList>
            <person name="Robertson J."/>
            <person name="Yoshida C."/>
            <person name="Gurnik S."/>
            <person name="Nash J."/>
        </authorList>
    </citation>
    <scope>NUCLEOTIDE SEQUENCE [LARGE SCALE GENOMIC DNA]</scope>
    <source>
        <strain evidence="1 2">S-1643</strain>
    </source>
</reference>